<dbReference type="Proteomes" id="UP000306229">
    <property type="component" value="Chromosome"/>
</dbReference>
<proteinExistence type="predicted"/>
<evidence type="ECO:0000256" key="1">
    <source>
        <dbReference type="SAM" id="SignalP"/>
    </source>
</evidence>
<evidence type="ECO:0000313" key="3">
    <source>
        <dbReference type="Proteomes" id="UP000306229"/>
    </source>
</evidence>
<keyword evidence="1" id="KW-0732">Signal</keyword>
<feature type="chain" id="PRO_5022691940" evidence="1">
    <location>
        <begin position="19"/>
        <end position="219"/>
    </location>
</feature>
<reference evidence="2 3" key="1">
    <citation type="submission" date="2019-05" db="EMBL/GenBank/DDBJ databases">
        <title>Algicella ahnfeltiae gen. nov., sp. nov., a novel marine bacterium of the family Flavobacteriaceae isolated from a red alga.</title>
        <authorList>
            <person name="Nedashkovskaya O.I."/>
            <person name="Kukhlevskiy A.D."/>
            <person name="Kim S.-G."/>
            <person name="Zhukova N.V."/>
            <person name="Mikhailov V.V."/>
        </authorList>
    </citation>
    <scope>NUCLEOTIDE SEQUENCE [LARGE SCALE GENOMIC DNA]</scope>
    <source>
        <strain evidence="2 3">10Alg115</strain>
    </source>
</reference>
<organism evidence="2 3">
    <name type="scientific">Aureibaculum algae</name>
    <dbReference type="NCBI Taxonomy" id="2584122"/>
    <lineage>
        <taxon>Bacteria</taxon>
        <taxon>Pseudomonadati</taxon>
        <taxon>Bacteroidota</taxon>
        <taxon>Flavobacteriia</taxon>
        <taxon>Flavobacteriales</taxon>
        <taxon>Flavobacteriaceae</taxon>
        <taxon>Aureibaculum</taxon>
    </lineage>
</organism>
<gene>
    <name evidence="2" type="ORF">FF125_20230</name>
</gene>
<name>A0A5B7TYZ0_9FLAO</name>
<keyword evidence="3" id="KW-1185">Reference proteome</keyword>
<evidence type="ECO:0000313" key="2">
    <source>
        <dbReference type="EMBL" id="QCX40653.1"/>
    </source>
</evidence>
<dbReference type="KEGG" id="fbe:FF125_20230"/>
<dbReference type="RefSeq" id="WP_138951835.1">
    <property type="nucleotide sequence ID" value="NZ_CP040749.1"/>
</dbReference>
<sequence length="219" mass="24190">MKKFILVALLSLSVSVFAQKEIKEGVMTTKVTMSSDNEQVNASFAMIGDIGATTHFKGNKARTEQTNQMTGTQTSIVDQEAEKMLMLMDVPMMGKKYMKQDTKKSEEELKDVSVTANGESKTVAGYDCKGYDVVSKVNGQEIKMKMFVTDKILAQEQYTAMLGGKLKGFPLHMVISMNQGGMAMDITMEVTEVKAESVPDSKFDMTVPEGYTEMVIPKQ</sequence>
<dbReference type="OrthoDB" id="676537at2"/>
<dbReference type="AlphaFoldDB" id="A0A5B7TYZ0"/>
<feature type="signal peptide" evidence="1">
    <location>
        <begin position="1"/>
        <end position="18"/>
    </location>
</feature>
<dbReference type="EMBL" id="CP040749">
    <property type="protein sequence ID" value="QCX40653.1"/>
    <property type="molecule type" value="Genomic_DNA"/>
</dbReference>
<protein>
    <submittedName>
        <fullName evidence="2">DUF4412 domain-containing protein</fullName>
    </submittedName>
</protein>
<accession>A0A5B7TYZ0</accession>